<accession>A0A8J7CZ48</accession>
<gene>
    <name evidence="2" type="ORF">ICN82_03995</name>
</gene>
<dbReference type="RefSeq" id="WP_193179872.1">
    <property type="nucleotide sequence ID" value="NZ_JACVXA010000008.1"/>
</dbReference>
<reference evidence="2" key="1">
    <citation type="submission" date="2020-09" db="EMBL/GenBank/DDBJ databases">
        <title>A novel bacterium of genus Mangrovicoccus, isolated from South China Sea.</title>
        <authorList>
            <person name="Huang H."/>
            <person name="Mo K."/>
            <person name="Hu Y."/>
        </authorList>
    </citation>
    <scope>NUCLEOTIDE SEQUENCE</scope>
    <source>
        <strain evidence="2">HB182678</strain>
    </source>
</reference>
<keyword evidence="1" id="KW-1133">Transmembrane helix</keyword>
<keyword evidence="3" id="KW-1185">Reference proteome</keyword>
<dbReference type="AlphaFoldDB" id="A0A8J7CZ48"/>
<feature type="transmembrane region" description="Helical" evidence="1">
    <location>
        <begin position="12"/>
        <end position="28"/>
    </location>
</feature>
<dbReference type="EMBL" id="JACVXA010000008">
    <property type="protein sequence ID" value="MBE3637363.1"/>
    <property type="molecule type" value="Genomic_DNA"/>
</dbReference>
<evidence type="ECO:0000313" key="3">
    <source>
        <dbReference type="Proteomes" id="UP000609121"/>
    </source>
</evidence>
<evidence type="ECO:0000313" key="2">
    <source>
        <dbReference type="EMBL" id="MBE3637363.1"/>
    </source>
</evidence>
<keyword evidence="1" id="KW-0812">Transmembrane</keyword>
<proteinExistence type="predicted"/>
<name>A0A8J7CZ48_9RHOB</name>
<sequence length="79" mass="9006">MSEKITSLRDYLPVIAAVVAMASAFAVADRRGEANSVRINDIEARVRVLEARSIRLDERLQTILDVQIEIREQIKDLQR</sequence>
<comment type="caution">
    <text evidence="2">The sequence shown here is derived from an EMBL/GenBank/DDBJ whole genome shotgun (WGS) entry which is preliminary data.</text>
</comment>
<dbReference type="Proteomes" id="UP000609121">
    <property type="component" value="Unassembled WGS sequence"/>
</dbReference>
<evidence type="ECO:0000256" key="1">
    <source>
        <dbReference type="SAM" id="Phobius"/>
    </source>
</evidence>
<protein>
    <submittedName>
        <fullName evidence="2">Uncharacterized protein</fullName>
    </submittedName>
</protein>
<organism evidence="2 3">
    <name type="scientific">Mangrovicoccus algicola</name>
    <dbReference type="NCBI Taxonomy" id="2771008"/>
    <lineage>
        <taxon>Bacteria</taxon>
        <taxon>Pseudomonadati</taxon>
        <taxon>Pseudomonadota</taxon>
        <taxon>Alphaproteobacteria</taxon>
        <taxon>Rhodobacterales</taxon>
        <taxon>Paracoccaceae</taxon>
        <taxon>Mangrovicoccus</taxon>
    </lineage>
</organism>
<keyword evidence="1" id="KW-0472">Membrane</keyword>